<reference evidence="1 2" key="1">
    <citation type="journal article" date="2018" name="Harmful Algae">
        <title>The highly heterogeneous methylated genomes and diverse restriction-modification systems of bloom-forming Microcystis.</title>
        <authorList>
            <person name="Zhao L."/>
            <person name="Song Y."/>
            <person name="Li L."/>
            <person name="Gan N."/>
            <person name="Brand J.J."/>
            <person name="Song L."/>
        </authorList>
    </citation>
    <scope>NUCLEOTIDE SEQUENCE [LARGE SCALE GENOMIC DNA]</scope>
    <source>
        <strain evidence="1 2">PCC 7806SL</strain>
    </source>
</reference>
<name>A0AB33C152_MICA7</name>
<gene>
    <name evidence="1" type="ORF">BH695_2592</name>
</gene>
<keyword evidence="2" id="KW-1185">Reference proteome</keyword>
<dbReference type="AlphaFoldDB" id="A0AB33C152"/>
<accession>A0AB33C152</accession>
<proteinExistence type="predicted"/>
<evidence type="ECO:0000313" key="1">
    <source>
        <dbReference type="EMBL" id="ARI81871.1"/>
    </source>
</evidence>
<evidence type="ECO:0000313" key="2">
    <source>
        <dbReference type="Proteomes" id="UP000192439"/>
    </source>
</evidence>
<protein>
    <submittedName>
        <fullName evidence="1">Uncharacterized protein</fullName>
    </submittedName>
</protein>
<dbReference type="EMBL" id="CP020771">
    <property type="protein sequence ID" value="ARI81871.1"/>
    <property type="molecule type" value="Genomic_DNA"/>
</dbReference>
<sequence length="39" mass="4418">MGFDPPLPPLKRGENLVSGEIYLNFVKIMIEGIDQKNDE</sequence>
<organism evidence="1 2">
    <name type="scientific">Microcystis aeruginosa PCC 7806SL</name>
    <dbReference type="NCBI Taxonomy" id="1903187"/>
    <lineage>
        <taxon>Bacteria</taxon>
        <taxon>Bacillati</taxon>
        <taxon>Cyanobacteriota</taxon>
        <taxon>Cyanophyceae</taxon>
        <taxon>Oscillatoriophycideae</taxon>
        <taxon>Chroococcales</taxon>
        <taxon>Microcystaceae</taxon>
        <taxon>Microcystis</taxon>
    </lineage>
</organism>
<dbReference type="Proteomes" id="UP000192439">
    <property type="component" value="Chromosome"/>
</dbReference>